<dbReference type="PANTHER" id="PTHR34472:SF1">
    <property type="entry name" value="SULFUR CARRIER PROTEIN THIS"/>
    <property type="match status" value="1"/>
</dbReference>
<keyword evidence="1" id="KW-0934">Plastid</keyword>
<dbReference type="InterPro" id="IPR012675">
    <property type="entry name" value="Beta-grasp_dom_sf"/>
</dbReference>
<dbReference type="Pfam" id="PF02597">
    <property type="entry name" value="ThiS"/>
    <property type="match status" value="1"/>
</dbReference>
<dbReference type="SUPFAM" id="SSF54285">
    <property type="entry name" value="MoaD/ThiS"/>
    <property type="match status" value="1"/>
</dbReference>
<dbReference type="InterPro" id="IPR003749">
    <property type="entry name" value="ThiS/MoaD-like"/>
</dbReference>
<dbReference type="NCBIfam" id="TIGR01683">
    <property type="entry name" value="thiS"/>
    <property type="match status" value="1"/>
</dbReference>
<protein>
    <submittedName>
        <fullName evidence="1">Thiamine biosynthesis protein</fullName>
    </submittedName>
</protein>
<dbReference type="RefSeq" id="YP_009511754.1">
    <property type="nucleotide sequence ID" value="NC_039145.1"/>
</dbReference>
<proteinExistence type="predicted"/>
<geneLocation type="chloroplast" evidence="1"/>
<dbReference type="AlphaFoldDB" id="A0A345UAZ5"/>
<keyword evidence="1" id="KW-0150">Chloroplast</keyword>
<accession>A0A345UAZ5</accession>
<evidence type="ECO:0000313" key="1">
    <source>
        <dbReference type="EMBL" id="AXI97631.1"/>
    </source>
</evidence>
<dbReference type="InterPro" id="IPR016155">
    <property type="entry name" value="Mopterin_synth/thiamin_S_b"/>
</dbReference>
<organism evidence="1">
    <name type="scientific">Melanthalia intermedia</name>
    <dbReference type="NCBI Taxonomy" id="172989"/>
    <lineage>
        <taxon>Eukaryota</taxon>
        <taxon>Rhodophyta</taxon>
        <taxon>Florideophyceae</taxon>
        <taxon>Rhodymeniophycidae</taxon>
        <taxon>Gracilariales</taxon>
        <taxon>Gracilariaceae</taxon>
        <taxon>Melanthalia</taxon>
    </lineage>
</organism>
<sequence>MINKNITNKHYNTIFVNGQAFNCTRCMSLKDLLIYMEFDLNLVIIEYNKKVIHYNNFDHIFFKPQDKVEVITIAGGG</sequence>
<reference evidence="1" key="1">
    <citation type="submission" date="2018-05" db="EMBL/GenBank/DDBJ databases">
        <title>Organellar genomes of Gracilariaceae.</title>
        <authorList>
            <person name="Iha C."/>
            <person name="Oliveira M.C."/>
        </authorList>
    </citation>
    <scope>NUCLEOTIDE SEQUENCE</scope>
</reference>
<gene>
    <name evidence="1" type="primary">thiS</name>
</gene>
<dbReference type="InterPro" id="IPR010035">
    <property type="entry name" value="Thi_S"/>
</dbReference>
<dbReference type="Gene3D" id="3.10.20.30">
    <property type="match status" value="1"/>
</dbReference>
<dbReference type="EMBL" id="MH396016">
    <property type="protein sequence ID" value="AXI97631.1"/>
    <property type="molecule type" value="Genomic_DNA"/>
</dbReference>
<dbReference type="GeneID" id="37624311"/>
<name>A0A345UAZ5_9FLOR</name>
<dbReference type="CDD" id="cd00565">
    <property type="entry name" value="Ubl_ThiS"/>
    <property type="match status" value="1"/>
</dbReference>
<dbReference type="PANTHER" id="PTHR34472">
    <property type="entry name" value="SULFUR CARRIER PROTEIN THIS"/>
    <property type="match status" value="1"/>
</dbReference>